<feature type="transmembrane region" description="Helical" evidence="1">
    <location>
        <begin position="359"/>
        <end position="379"/>
    </location>
</feature>
<dbReference type="Gene3D" id="3.30.2090.10">
    <property type="entry name" value="Multidrug efflux transporter AcrB TolC docking domain, DN and DC subdomains"/>
    <property type="match status" value="2"/>
</dbReference>
<dbReference type="Gene3D" id="3.30.70.1320">
    <property type="entry name" value="Multidrug efflux transporter AcrB pore domain like"/>
    <property type="match status" value="1"/>
</dbReference>
<dbReference type="eggNOG" id="COG0841">
    <property type="taxonomic scope" value="Bacteria"/>
</dbReference>
<keyword evidence="1" id="KW-1133">Transmembrane helix</keyword>
<dbReference type="InterPro" id="IPR027463">
    <property type="entry name" value="AcrB_DN_DC_subdom"/>
</dbReference>
<evidence type="ECO:0000313" key="2">
    <source>
        <dbReference type="EMBL" id="AQZ52555.1"/>
    </source>
</evidence>
<feature type="transmembrane region" description="Helical" evidence="1">
    <location>
        <begin position="12"/>
        <end position="30"/>
    </location>
</feature>
<dbReference type="GO" id="GO:0042910">
    <property type="term" value="F:xenobiotic transmembrane transporter activity"/>
    <property type="evidence" value="ECO:0007669"/>
    <property type="project" value="TreeGrafter"/>
</dbReference>
<feature type="transmembrane region" description="Helical" evidence="1">
    <location>
        <begin position="330"/>
        <end position="352"/>
    </location>
</feature>
<dbReference type="AlphaFoldDB" id="A0A1U9Z4B4"/>
<dbReference type="SUPFAM" id="SSF82714">
    <property type="entry name" value="Multidrug efflux transporter AcrB TolC docking domain, DN and DC subdomains"/>
    <property type="match status" value="2"/>
</dbReference>
<proteinExistence type="predicted"/>
<dbReference type="Gene3D" id="3.30.70.1430">
    <property type="entry name" value="Multidrug efflux transporter AcrB pore domain"/>
    <property type="match status" value="2"/>
</dbReference>
<feature type="transmembrane region" description="Helical" evidence="1">
    <location>
        <begin position="516"/>
        <end position="536"/>
    </location>
</feature>
<dbReference type="Gene3D" id="1.20.1640.10">
    <property type="entry name" value="Multidrug efflux transporter AcrB transmembrane domain"/>
    <property type="match status" value="2"/>
</dbReference>
<name>A0A1U9Z4B4_9HYPH</name>
<keyword evidence="1" id="KW-0812">Transmembrane</keyword>
<evidence type="ECO:0000256" key="1">
    <source>
        <dbReference type="SAM" id="Phobius"/>
    </source>
</evidence>
<dbReference type="PANTHER" id="PTHR32063:SF77">
    <property type="entry name" value="ACR FAMILY TRANSPORT PROTEIN"/>
    <property type="match status" value="1"/>
</dbReference>
<sequence length="1022" mass="107651">MNMSAWAIRSPLASILLFIVLMVIGVYGFMRLPITYFPTIDTPVVSVTVSQPGVAPEELETEVTRPVENALASLANVEKISSTVTNGESVTEIDFVLGTVDIDRAVSEVRGAVSRIRSDLPADIDEPVIERIEEEAQPVAIYAVSATAMSLEEVSWFIDDTLARELQSVPGLAGISRIGGVDREILVALAPDRLRAYGLTANAVTESLAVNHVDVSGGRSAFGGREQVLSTRARVNDVADLAAIGLPYHDGRQVTLGNLGDIRDLYAEPRSFALLGGAEVVAFSVERTRGASETGVADAVAARIAEIAATTPGITMTLVDDGVRYARGNYVAAMHTLLEGAALAVAVIFLFLRDWRATIIAALALPLSVVPTFFVIDLLGFSLNILTLLAITLVTGILVDDAIVAIENIARHRAMGKKPYQAALEASDEIGLAIVAISATIIAVFLPVGLMSGEVGLYFREFGLTVAIAVFFSLLVARLITPMLSAYFLKGTVPTEGESGAVAAAYQRFLRLVLRYRWFTVGIAVGLFGLSVMQLGSIPTSFVPEEDTGKLTLTIELPPGASLNETRAVAEDVSRRFAHVENVETIFIRGGSSATGDRDVRFASVMFDLGPAAERDTHMSVIEAALADELSGAADIRYQFLNARGGRDVSFVVLSNDGDAAQEAAAVILAAMEADPAFVSPTSEATAMRPELRMDVQSDKAASLGISTAAIAQTIRISTVGDSSGNLPQFADNGRLIPIRLQLDERIRNDIETFGLIGVPTAGGGQVPLSSIVRFEHGETLSSIERLDRERRVSIGADVAEGLTSGEGLSRLMSLPAVQALPASVSISATGDSDSEGEVISSFGIAMGAGVMLVMVVLVLLFGSFLSPFTILASLPLSIIGVVGALMLTGSSLSLPAVIGILMLMGIVTKNAIMLVDFAIEKERAGHPRLEATMEACAERVRPIIMTTLAMVAGMVPSALALGEGGEFRAPMAITVIGGLIASTVLSLVVVPALHLIVSGFGDRLSGLFALRPERDEAPAAG</sequence>
<dbReference type="PRINTS" id="PR00702">
    <property type="entry name" value="ACRIFLAVINRP"/>
</dbReference>
<dbReference type="Gene3D" id="3.30.70.1440">
    <property type="entry name" value="Multidrug efflux transporter AcrB pore domain"/>
    <property type="match status" value="1"/>
</dbReference>
<feature type="transmembrane region" description="Helical" evidence="1">
    <location>
        <begin position="972"/>
        <end position="998"/>
    </location>
</feature>
<protein>
    <submittedName>
        <fullName evidence="2">Multidrug transporter MdtC</fullName>
    </submittedName>
</protein>
<feature type="transmembrane region" description="Helical" evidence="1">
    <location>
        <begin position="941"/>
        <end position="960"/>
    </location>
</feature>
<dbReference type="Pfam" id="PF00873">
    <property type="entry name" value="ACR_tran"/>
    <property type="match status" value="1"/>
</dbReference>
<dbReference type="STRING" id="1122214.Mame_03245"/>
<feature type="transmembrane region" description="Helical" evidence="1">
    <location>
        <begin position="895"/>
        <end position="920"/>
    </location>
</feature>
<feature type="transmembrane region" description="Helical" evidence="1">
    <location>
        <begin position="430"/>
        <end position="450"/>
    </location>
</feature>
<dbReference type="SUPFAM" id="SSF82866">
    <property type="entry name" value="Multidrug efflux transporter AcrB transmembrane domain"/>
    <property type="match status" value="2"/>
</dbReference>
<feature type="transmembrane region" description="Helical" evidence="1">
    <location>
        <begin position="462"/>
        <end position="480"/>
    </location>
</feature>
<feature type="transmembrane region" description="Helical" evidence="1">
    <location>
        <begin position="843"/>
        <end position="862"/>
    </location>
</feature>
<keyword evidence="3" id="KW-1185">Reference proteome</keyword>
<organism evidence="2 3">
    <name type="scientific">Martelella mediterranea DSM 17316</name>
    <dbReference type="NCBI Taxonomy" id="1122214"/>
    <lineage>
        <taxon>Bacteria</taxon>
        <taxon>Pseudomonadati</taxon>
        <taxon>Pseudomonadota</taxon>
        <taxon>Alphaproteobacteria</taxon>
        <taxon>Hyphomicrobiales</taxon>
        <taxon>Aurantimonadaceae</taxon>
        <taxon>Martelella</taxon>
    </lineage>
</organism>
<evidence type="ECO:0000313" key="3">
    <source>
        <dbReference type="Proteomes" id="UP000191135"/>
    </source>
</evidence>
<dbReference type="RefSeq" id="WP_018064233.1">
    <property type="nucleotide sequence ID" value="NZ_AQWH01000006.1"/>
</dbReference>
<keyword evidence="1" id="KW-0472">Membrane</keyword>
<dbReference type="GO" id="GO:0005886">
    <property type="term" value="C:plasma membrane"/>
    <property type="evidence" value="ECO:0007669"/>
    <property type="project" value="TreeGrafter"/>
</dbReference>
<feature type="transmembrane region" description="Helical" evidence="1">
    <location>
        <begin position="385"/>
        <end position="409"/>
    </location>
</feature>
<dbReference type="InterPro" id="IPR001036">
    <property type="entry name" value="Acrflvin-R"/>
</dbReference>
<dbReference type="Proteomes" id="UP000191135">
    <property type="component" value="Chromosome"/>
</dbReference>
<dbReference type="KEGG" id="mmed:Mame_03245"/>
<accession>A0A1U9Z4B4</accession>
<feature type="transmembrane region" description="Helical" evidence="1">
    <location>
        <begin position="869"/>
        <end position="889"/>
    </location>
</feature>
<reference evidence="2 3" key="1">
    <citation type="submission" date="2017-03" db="EMBL/GenBank/DDBJ databases">
        <title>Foreign affairs: Plasmid Transfer between Roseobacters and Rhizobia.</title>
        <authorList>
            <person name="Bartling P."/>
            <person name="Bunk B."/>
            <person name="Overmann J."/>
            <person name="Brinkmann H."/>
            <person name="Petersen J."/>
        </authorList>
    </citation>
    <scope>NUCLEOTIDE SEQUENCE [LARGE SCALE GENOMIC DNA]</scope>
    <source>
        <strain evidence="2 3">MACL11</strain>
    </source>
</reference>
<gene>
    <name evidence="2" type="primary">mdtC_2</name>
    <name evidence="2" type="ORF">Mame_03245</name>
</gene>
<dbReference type="OrthoDB" id="9806532at2"/>
<dbReference type="PANTHER" id="PTHR32063">
    <property type="match status" value="1"/>
</dbReference>
<dbReference type="SUPFAM" id="SSF82693">
    <property type="entry name" value="Multidrug efflux transporter AcrB pore domain, PN1, PN2, PC1 and PC2 subdomains"/>
    <property type="match status" value="3"/>
</dbReference>
<dbReference type="EMBL" id="CP020330">
    <property type="protein sequence ID" value="AQZ52555.1"/>
    <property type="molecule type" value="Genomic_DNA"/>
</dbReference>